<accession>A0A316EEG7</accession>
<dbReference type="RefSeq" id="WP_109741031.1">
    <property type="nucleotide sequence ID" value="NZ_QGGO01000001.1"/>
</dbReference>
<dbReference type="Pfam" id="PF01113">
    <property type="entry name" value="DapB_N"/>
    <property type="match status" value="1"/>
</dbReference>
<dbReference type="GO" id="GO:0009089">
    <property type="term" value="P:lysine biosynthetic process via diaminopimelate"/>
    <property type="evidence" value="ECO:0007669"/>
    <property type="project" value="UniProtKB-UniRule"/>
</dbReference>
<dbReference type="GO" id="GO:0019877">
    <property type="term" value="P:diaminopimelate biosynthetic process"/>
    <property type="evidence" value="ECO:0007669"/>
    <property type="project" value="UniProtKB-KW"/>
</dbReference>
<keyword evidence="2" id="KW-0028">Amino-acid biosynthesis</keyword>
<evidence type="ECO:0000256" key="9">
    <source>
        <dbReference type="ARBA" id="ARBA00038983"/>
    </source>
</evidence>
<dbReference type="AlphaFoldDB" id="A0A316EEG7"/>
<comment type="similarity">
    <text evidence="1">Belongs to the DapB family.</text>
</comment>
<name>A0A316EEG7_9BACT</name>
<dbReference type="Gene3D" id="3.30.360.10">
    <property type="entry name" value="Dihydrodipicolinate Reductase, domain 2"/>
    <property type="match status" value="1"/>
</dbReference>
<evidence type="ECO:0000256" key="5">
    <source>
        <dbReference type="ARBA" id="ARBA00023002"/>
    </source>
</evidence>
<keyword evidence="4" id="KW-0220">Diaminopimelate biosynthesis</keyword>
<keyword evidence="3" id="KW-0521">NADP</keyword>
<evidence type="ECO:0000256" key="11">
    <source>
        <dbReference type="ARBA" id="ARBA00049396"/>
    </source>
</evidence>
<dbReference type="Proteomes" id="UP000245489">
    <property type="component" value="Unassembled WGS sequence"/>
</dbReference>
<dbReference type="PANTHER" id="PTHR20836:SF0">
    <property type="entry name" value="4-HYDROXY-TETRAHYDRODIPICOLINATE REDUCTASE 1, CHLOROPLASTIC-RELATED"/>
    <property type="match status" value="1"/>
</dbReference>
<reference evidence="15 16" key="1">
    <citation type="submission" date="2018-05" db="EMBL/GenBank/DDBJ databases">
        <title>Genomic Encyclopedia of Archaeal and Bacterial Type Strains, Phase II (KMG-II): from individual species to whole genera.</title>
        <authorList>
            <person name="Goeker M."/>
        </authorList>
    </citation>
    <scope>NUCLEOTIDE SEQUENCE [LARGE SCALE GENOMIC DNA]</scope>
    <source>
        <strain evidence="15 16">DSM 22214</strain>
    </source>
</reference>
<keyword evidence="7" id="KW-0457">Lysine biosynthesis</keyword>
<dbReference type="PANTHER" id="PTHR20836">
    <property type="entry name" value="DIHYDRODIPICOLINATE REDUCTASE"/>
    <property type="match status" value="1"/>
</dbReference>
<dbReference type="SUPFAM" id="SSF51735">
    <property type="entry name" value="NAD(P)-binding Rossmann-fold domains"/>
    <property type="match status" value="1"/>
</dbReference>
<dbReference type="SUPFAM" id="SSF55347">
    <property type="entry name" value="Glyceraldehyde-3-phosphate dehydrogenase-like, C-terminal domain"/>
    <property type="match status" value="1"/>
</dbReference>
<keyword evidence="6" id="KW-0520">NAD</keyword>
<dbReference type="CDD" id="cd02274">
    <property type="entry name" value="DHDPR_N"/>
    <property type="match status" value="1"/>
</dbReference>
<dbReference type="EC" id="1.17.1.8" evidence="9 12"/>
<dbReference type="InterPro" id="IPR000846">
    <property type="entry name" value="DapB_N"/>
</dbReference>
<feature type="domain" description="Dihydrodipicolinate reductase C-terminal" evidence="14">
    <location>
        <begin position="106"/>
        <end position="236"/>
    </location>
</feature>
<organism evidence="15 16">
    <name type="scientific">Arcicella aurantiaca</name>
    <dbReference type="NCBI Taxonomy" id="591202"/>
    <lineage>
        <taxon>Bacteria</taxon>
        <taxon>Pseudomonadati</taxon>
        <taxon>Bacteroidota</taxon>
        <taxon>Cytophagia</taxon>
        <taxon>Cytophagales</taxon>
        <taxon>Flectobacillaceae</taxon>
        <taxon>Arcicella</taxon>
    </lineage>
</organism>
<evidence type="ECO:0000313" key="16">
    <source>
        <dbReference type="Proteomes" id="UP000245489"/>
    </source>
</evidence>
<comment type="pathway">
    <text evidence="8">Amino-acid biosynthesis; L-lysine biosynthesis via DAP pathway; (S)-tetrahydrodipicolinate from L-aspartate: step 4/4.</text>
</comment>
<dbReference type="GO" id="GO:0008839">
    <property type="term" value="F:4-hydroxy-tetrahydrodipicolinate reductase"/>
    <property type="evidence" value="ECO:0007669"/>
    <property type="project" value="UniProtKB-UniRule"/>
</dbReference>
<feature type="domain" description="Dihydrodipicolinate reductase N-terminal" evidence="13">
    <location>
        <begin position="1"/>
        <end position="103"/>
    </location>
</feature>
<dbReference type="Pfam" id="PF05173">
    <property type="entry name" value="DapB_C"/>
    <property type="match status" value="1"/>
</dbReference>
<dbReference type="InterPro" id="IPR022663">
    <property type="entry name" value="DapB_C"/>
</dbReference>
<dbReference type="OrthoDB" id="9790352at2"/>
<evidence type="ECO:0000256" key="10">
    <source>
        <dbReference type="ARBA" id="ARBA00049080"/>
    </source>
</evidence>
<keyword evidence="5" id="KW-0560">Oxidoreductase</keyword>
<evidence type="ECO:0000256" key="4">
    <source>
        <dbReference type="ARBA" id="ARBA00022915"/>
    </source>
</evidence>
<comment type="catalytic activity">
    <reaction evidence="10">
        <text>(S)-2,3,4,5-tetrahydrodipicolinate + NADP(+) + H2O = (2S,4S)-4-hydroxy-2,3,4,5-tetrahydrodipicolinate + NADPH + H(+)</text>
        <dbReference type="Rhea" id="RHEA:35331"/>
        <dbReference type="ChEBI" id="CHEBI:15377"/>
        <dbReference type="ChEBI" id="CHEBI:15378"/>
        <dbReference type="ChEBI" id="CHEBI:16845"/>
        <dbReference type="ChEBI" id="CHEBI:57783"/>
        <dbReference type="ChEBI" id="CHEBI:58349"/>
        <dbReference type="ChEBI" id="CHEBI:67139"/>
        <dbReference type="EC" id="1.17.1.8"/>
    </reaction>
</comment>
<evidence type="ECO:0000259" key="13">
    <source>
        <dbReference type="Pfam" id="PF01113"/>
    </source>
</evidence>
<dbReference type="InterPro" id="IPR036291">
    <property type="entry name" value="NAD(P)-bd_dom_sf"/>
</dbReference>
<gene>
    <name evidence="15" type="ORF">LV89_00246</name>
</gene>
<dbReference type="NCBIfam" id="TIGR00036">
    <property type="entry name" value="dapB"/>
    <property type="match status" value="1"/>
</dbReference>
<evidence type="ECO:0000256" key="6">
    <source>
        <dbReference type="ARBA" id="ARBA00023027"/>
    </source>
</evidence>
<evidence type="ECO:0000256" key="7">
    <source>
        <dbReference type="ARBA" id="ARBA00023154"/>
    </source>
</evidence>
<evidence type="ECO:0000256" key="1">
    <source>
        <dbReference type="ARBA" id="ARBA00006642"/>
    </source>
</evidence>
<evidence type="ECO:0000256" key="8">
    <source>
        <dbReference type="ARBA" id="ARBA00037922"/>
    </source>
</evidence>
<dbReference type="GO" id="GO:0005829">
    <property type="term" value="C:cytosol"/>
    <property type="evidence" value="ECO:0007669"/>
    <property type="project" value="TreeGrafter"/>
</dbReference>
<evidence type="ECO:0000256" key="12">
    <source>
        <dbReference type="NCBIfam" id="TIGR00036"/>
    </source>
</evidence>
<evidence type="ECO:0000313" key="15">
    <source>
        <dbReference type="EMBL" id="PWK29406.1"/>
    </source>
</evidence>
<protein>
    <recommendedName>
        <fullName evidence="9 12">4-hydroxy-tetrahydrodipicolinate reductase</fullName>
        <ecNumber evidence="9 12">1.17.1.8</ecNumber>
    </recommendedName>
</protein>
<dbReference type="InterPro" id="IPR023940">
    <property type="entry name" value="DHDPR_bac"/>
</dbReference>
<dbReference type="Gene3D" id="3.40.50.720">
    <property type="entry name" value="NAD(P)-binding Rossmann-like Domain"/>
    <property type="match status" value="1"/>
</dbReference>
<comment type="catalytic activity">
    <reaction evidence="11">
        <text>(S)-2,3,4,5-tetrahydrodipicolinate + NAD(+) + H2O = (2S,4S)-4-hydroxy-2,3,4,5-tetrahydrodipicolinate + NADH + H(+)</text>
        <dbReference type="Rhea" id="RHEA:35323"/>
        <dbReference type="ChEBI" id="CHEBI:15377"/>
        <dbReference type="ChEBI" id="CHEBI:15378"/>
        <dbReference type="ChEBI" id="CHEBI:16845"/>
        <dbReference type="ChEBI" id="CHEBI:57540"/>
        <dbReference type="ChEBI" id="CHEBI:57945"/>
        <dbReference type="ChEBI" id="CHEBI:67139"/>
        <dbReference type="EC" id="1.17.1.8"/>
    </reaction>
</comment>
<evidence type="ECO:0000256" key="2">
    <source>
        <dbReference type="ARBA" id="ARBA00022605"/>
    </source>
</evidence>
<proteinExistence type="inferred from homology"/>
<evidence type="ECO:0000256" key="3">
    <source>
        <dbReference type="ARBA" id="ARBA00022857"/>
    </source>
</evidence>
<sequence length="239" mass="26381">MNIVLLGYGKMGKVIERIAQSRGHNIVARIDVDNRQEFENLTASDVDAVIEFSHPASAYQNVKTCIEKGIPVVCGTTGWLEKKPELEALTLEKNSAFFWSSNYSIGVNLFFELNKTLARLMSPQKQYTVSTTEIHHTEKKDAPSGTAITIAEGIIENLDGKNKWISNELSKDNEVAIWSAREGKVPGTHIVKYISDIDQIEIAHIAHGREGFALGAVIAAEWIVGKKGVFGMKELLSIV</sequence>
<dbReference type="PIRSF" id="PIRSF000161">
    <property type="entry name" value="DHPR"/>
    <property type="match status" value="1"/>
</dbReference>
<evidence type="ECO:0000259" key="14">
    <source>
        <dbReference type="Pfam" id="PF05173"/>
    </source>
</evidence>
<keyword evidence="16" id="KW-1185">Reference proteome</keyword>
<dbReference type="EMBL" id="QGGO01000001">
    <property type="protein sequence ID" value="PWK29406.1"/>
    <property type="molecule type" value="Genomic_DNA"/>
</dbReference>
<comment type="caution">
    <text evidence="15">The sequence shown here is derived from an EMBL/GenBank/DDBJ whole genome shotgun (WGS) entry which is preliminary data.</text>
</comment>